<evidence type="ECO:0000256" key="2">
    <source>
        <dbReference type="ARBA" id="ARBA00010559"/>
    </source>
</evidence>
<evidence type="ECO:0000256" key="1">
    <source>
        <dbReference type="ARBA" id="ARBA00004604"/>
    </source>
</evidence>
<evidence type="ECO:0000256" key="6">
    <source>
        <dbReference type="ARBA" id="ARBA00023274"/>
    </source>
</evidence>
<evidence type="ECO:0000313" key="9">
    <source>
        <dbReference type="Proteomes" id="UP001491310"/>
    </source>
</evidence>
<organism evidence="8 9">
    <name type="scientific">Coccomyxa subellipsoidea</name>
    <dbReference type="NCBI Taxonomy" id="248742"/>
    <lineage>
        <taxon>Eukaryota</taxon>
        <taxon>Viridiplantae</taxon>
        <taxon>Chlorophyta</taxon>
        <taxon>core chlorophytes</taxon>
        <taxon>Trebouxiophyceae</taxon>
        <taxon>Trebouxiophyceae incertae sedis</taxon>
        <taxon>Coccomyxaceae</taxon>
        <taxon>Coccomyxa</taxon>
    </lineage>
</organism>
<keyword evidence="3" id="KW-0690">Ribosome biogenesis</keyword>
<name>A0ABR2YWS1_9CHLO</name>
<dbReference type="Proteomes" id="UP001491310">
    <property type="component" value="Unassembled WGS sequence"/>
</dbReference>
<keyword evidence="4" id="KW-0698">rRNA processing</keyword>
<dbReference type="EMBL" id="JALJOT010000003">
    <property type="protein sequence ID" value="KAK9916268.1"/>
    <property type="molecule type" value="Genomic_DNA"/>
</dbReference>
<dbReference type="Pfam" id="PF12397">
    <property type="entry name" value="U3snoRNP10"/>
    <property type="match status" value="1"/>
</dbReference>
<keyword evidence="9" id="KW-1185">Reference proteome</keyword>
<dbReference type="InterPro" id="IPR022125">
    <property type="entry name" value="U3snoRNP10_N"/>
</dbReference>
<dbReference type="SUPFAM" id="SSF48371">
    <property type="entry name" value="ARM repeat"/>
    <property type="match status" value="2"/>
</dbReference>
<keyword evidence="6" id="KW-0687">Ribonucleoprotein</keyword>
<dbReference type="Gene3D" id="1.25.10.10">
    <property type="entry name" value="Leucine-rich Repeat Variant"/>
    <property type="match status" value="2"/>
</dbReference>
<proteinExistence type="inferred from homology"/>
<comment type="subcellular location">
    <subcellularLocation>
        <location evidence="1">Nucleus</location>
        <location evidence="1">Nucleolus</location>
    </subcellularLocation>
</comment>
<dbReference type="InterPro" id="IPR040191">
    <property type="entry name" value="UTP10"/>
</dbReference>
<dbReference type="InterPro" id="IPR012954">
    <property type="entry name" value="BP28_C_dom"/>
</dbReference>
<evidence type="ECO:0000259" key="7">
    <source>
        <dbReference type="SMART" id="SM01036"/>
    </source>
</evidence>
<evidence type="ECO:0000256" key="4">
    <source>
        <dbReference type="ARBA" id="ARBA00022552"/>
    </source>
</evidence>
<keyword evidence="5" id="KW-0539">Nucleus</keyword>
<dbReference type="Pfam" id="PF08146">
    <property type="entry name" value="BP28CT"/>
    <property type="match status" value="1"/>
</dbReference>
<dbReference type="InterPro" id="IPR016024">
    <property type="entry name" value="ARM-type_fold"/>
</dbReference>
<dbReference type="PANTHER" id="PTHR13457:SF1">
    <property type="entry name" value="HEAT REPEAT-CONTAINING PROTEIN 1"/>
    <property type="match status" value="1"/>
</dbReference>
<gene>
    <name evidence="8" type="ORF">WJX75_000686</name>
</gene>
<dbReference type="PANTHER" id="PTHR13457">
    <property type="entry name" value="BAP28"/>
    <property type="match status" value="1"/>
</dbReference>
<comment type="caution">
    <text evidence="8">The sequence shown here is derived from an EMBL/GenBank/DDBJ whole genome shotgun (WGS) entry which is preliminary data.</text>
</comment>
<dbReference type="SMART" id="SM01036">
    <property type="entry name" value="BP28CT"/>
    <property type="match status" value="1"/>
</dbReference>
<evidence type="ECO:0000256" key="5">
    <source>
        <dbReference type="ARBA" id="ARBA00023242"/>
    </source>
</evidence>
<accession>A0ABR2YWS1</accession>
<evidence type="ECO:0000256" key="3">
    <source>
        <dbReference type="ARBA" id="ARBA00022517"/>
    </source>
</evidence>
<sequence length="1824" mass="191834">MTSVLAQQLQALGNPGASLQRGKGRPSLLFEAHQAADIDLQTIYDIALQGLVELCQADDSLKPFLNTVFRRDRVGLDRDHHNKAINEKMDQSLSALLTLLSRHFLKDATTKVLEFLIRQYRVNEFNAAQQAASPAWLSFYGVVVCEVIAAVPKVTEDAVARLLPFFLDGLKAATPKEQRMATYMIIMQLISRSTPAPQLFNVLCVEITKGAKEGPVGPALLLLTGLLKSQAGLATLHPKALKHIIRLPNLLEELGSFPGKVTWNAADDEGFGHSLPKPELRRTAVMQLQRSAEGEDSVGDEWTVDVLLRRLADDDAGVVFAVLDSPLLMNIPATALSDGLSAALQRATAALQSGSGETSGLQGIARKVLKVMAGPFLRQHAAYQQRVLILLLDHVLLLPARRKLALVAIKAIKKQNIPVLSGLQSVDVEATGKQNTGSKESADAAFEKQSADFATNRTIIAAIAQGLQEGDHVDEVVAMATAGHATAQHVLLLALCHACSQASGSGTPAAAALLRVLLTDPATLSGDDLATMNDMPAHFTDDGLPSDEHFSALAIAPQDTHKALRRHALLVALQHASPAVLEQRTGGPHALFRLIAGLSPALAFDSHLGALVETIASDRSPAVFLSDIFGVPGEDGTTSPDLQVRALELLASRFSIPRKSHKAADATAAFHTMLPRLLAAIGSAQRSVRTAALAAMPPATSSLTGSHAHGILAQPQLAELATAVTQQQEMLEADPQALASSLRDALRLAQNGGGATPGKGFKRGKAGAANDGSSLGLSSAAATAVAEYFLAVLPEQQGEAGATAALLLLQCIVPSAEAPAALQAGSLLLSRDLAADAWKVNATALRLVQSQVKLLLAMLQISASDPDEGCRAAAHRALADAPLAGSLSSLLPRLLAISEEAGPAETSEDATSRPVSAGYALQLALNALQLVVTRHADEGAVESVDLDVVLQCARHAPSSMARTAALTLLAQLASALPHSTLQHVLEVVIVEASTSGLEADAISAEASARVLQAFAAAWVVAGHQESELIHLVVRAAVRVPAQSRLPLLSALSTPHSSVAALQSICTALLELAVQHGEGSGEEASNEEDFWLSAAATLSGKVAWETRIQALQGMLEECVQEDKAVALQTAVLRFIADHLAALVQSGEGAMESNIRQALVQLMQTATDRLQISKEEAEGAMTALLDALEHAMPAADYLKGLVSLTQNDSQVLRRRALRLFTSKMNSLQAAGEAQAIEEDDGNMSEGATAASSMAAEAGLAVAEQLPRLLAADESAGVRQAALLALSSVAAACGRERPDLVLAALPSALAATRDGQRPVRSSALATVAACAGALGTRALPQLVPLVTAVLSAVEAAGSALAAADKAQPSIQAKAQDADEERRKSGASAEALHVETASALAALDALAAGLGAFLAPYLPRVLALVLQRSLLACPAPAVAATAAHAWRVLADAVPPRLLLPPLFSHLNPALQGGAAPARALLQMMERAVAAMQPATAAAHADALFGFLQQALDVRQRAGIPLADASAVERAATATLVAATMKLSEKQFKPLFLRLLTWASTPPAGQPDVQPLGRQVVLYGVIHALTERLRSVFVPYFRYVLDGAVAVLTGQPGDAAQPKKKRRKSKIVEPVGDVVSADADVAQNTWLLRFRVLQSLRACFQYDSMQFVDEDRFKRLLPALVAQLGAFPPQNALQLLAAEDQDASSGLPSSSGAESSAGWRSQDSVYGRAAVNALVDMGVSSGSDALWTPFNHQVWMATRSEDGMERSRGVAVALAMLDRVREDYAPRIAEAYQYIAELGEHSEPLIAAQLRQLKALFKEVTGEDLDDNR</sequence>
<comment type="similarity">
    <text evidence="2">Belongs to the HEATR1/UTP10 family.</text>
</comment>
<feature type="domain" description="BP28 C-terminal" evidence="7">
    <location>
        <begin position="1489"/>
        <end position="1662"/>
    </location>
</feature>
<protein>
    <recommendedName>
        <fullName evidence="7">BP28 C-terminal domain-containing protein</fullName>
    </recommendedName>
</protein>
<evidence type="ECO:0000313" key="8">
    <source>
        <dbReference type="EMBL" id="KAK9916268.1"/>
    </source>
</evidence>
<dbReference type="InterPro" id="IPR011989">
    <property type="entry name" value="ARM-like"/>
</dbReference>
<reference evidence="8 9" key="1">
    <citation type="journal article" date="2024" name="Nat. Commun.">
        <title>Phylogenomics reveals the evolutionary origins of lichenization in chlorophyte algae.</title>
        <authorList>
            <person name="Puginier C."/>
            <person name="Libourel C."/>
            <person name="Otte J."/>
            <person name="Skaloud P."/>
            <person name="Haon M."/>
            <person name="Grisel S."/>
            <person name="Petersen M."/>
            <person name="Berrin J.G."/>
            <person name="Delaux P.M."/>
            <person name="Dal Grande F."/>
            <person name="Keller J."/>
        </authorList>
    </citation>
    <scope>NUCLEOTIDE SEQUENCE [LARGE SCALE GENOMIC DNA]</scope>
    <source>
        <strain evidence="8 9">SAG 216-7</strain>
    </source>
</reference>